<organism evidence="3 4">
    <name type="scientific">Tripterygium wilfordii</name>
    <name type="common">Thunder God vine</name>
    <dbReference type="NCBI Taxonomy" id="458696"/>
    <lineage>
        <taxon>Eukaryota</taxon>
        <taxon>Viridiplantae</taxon>
        <taxon>Streptophyta</taxon>
        <taxon>Embryophyta</taxon>
        <taxon>Tracheophyta</taxon>
        <taxon>Spermatophyta</taxon>
        <taxon>Magnoliopsida</taxon>
        <taxon>eudicotyledons</taxon>
        <taxon>Gunneridae</taxon>
        <taxon>Pentapetalae</taxon>
        <taxon>rosids</taxon>
        <taxon>fabids</taxon>
        <taxon>Celastrales</taxon>
        <taxon>Celastraceae</taxon>
        <taxon>Tripterygium</taxon>
    </lineage>
</organism>
<feature type="region of interest" description="Disordered" evidence="1">
    <location>
        <begin position="1659"/>
        <end position="1678"/>
    </location>
</feature>
<evidence type="ECO:0000259" key="2">
    <source>
        <dbReference type="SMART" id="SM00743"/>
    </source>
</evidence>
<evidence type="ECO:0000313" key="3">
    <source>
        <dbReference type="EMBL" id="KAF5734406.1"/>
    </source>
</evidence>
<proteinExistence type="predicted"/>
<feature type="region of interest" description="Disordered" evidence="1">
    <location>
        <begin position="423"/>
        <end position="443"/>
    </location>
</feature>
<feature type="compositionally biased region" description="Basic and acidic residues" evidence="1">
    <location>
        <begin position="2059"/>
        <end position="2072"/>
    </location>
</feature>
<dbReference type="PANTHER" id="PTHR48429">
    <property type="entry name" value="AGENET DOMAIN-CONTAINING PROTEIN"/>
    <property type="match status" value="1"/>
</dbReference>
<sequence length="2209" mass="236377">MDYDDNDFHSQNNHLAGEGTTKFPPVLQPCALPKFNFDDSLHGHLRFDSLIETEVFLGIQNNEDNQWIEEFSRGNSGIEFNTSTAESCTISRRKNVWSEATSSESVEMLLESVGKEEIIPAHPTIRELNACDELGCLIKQMEPSLKKDSTCPPKSGDITDLCPIVSPDEIPGNFSGLNQDVGVGQFHVEGTSQSHKPESSGDGTSGGLEFSQKTGVPMAEGVQFTDDKSCYFSCVVDPLDFKSLTNRKEDSSVSGVPDKQTITSMDNLVTRNAELNSKDDLHQINISYSSLDDMQADSGVEGKKQQLLSQVALVNDQNLNGTVVESCDSHLEDALLSASVEIAVEGNNVEARMSNLDKPSHLLLKGAHDLPVVEGCSEGIQLSTASPARKLEDVVLLKDSVIDDQSQVSTSDVSPMTSEGYSNFEGHEVEGSKTNTGIGTNSEPKMESVAMLTCGQDDTVNKEDFLETSSQLDDKNLVSQPEASLLSVDGHKASNNDGNGDHREVDVCECHENDSVDKEERVGFNPDHVIMESEVAGSSIVDKGVVSLSSAEEKNELAVAEIQPNATVGKELASYITLENASSAYCGATYDIPTPLGDGCTTEAITDPQEVQQTTSPAVTSSHTNKEESETKISMEATNLESSSEVKREVCPISASEKGASYDTAGQFSCKAVDYPLSDVDGCNTDNQIGSQTAVTNKCDLECIAATEISSVISDSTIGKSDSAEALVTSEKHGEVIVKEHNRKEIAGASDSVSTLNKERNLISLEEGIPDTSQEVPKGHEAVFAAAETSSGDIVVTMTDEYPLKIIASSSTPSPFKSQAKLNAVGSGSNSRDVDKLTSSAPAAAVSMELSQRETGQERVARSINQYVSVSQIIKGDTSQVLSVPQGEKGNDVSKGDSSITFEVSSLADLSRAESGEKLHRPSIKRAKKITPIVEGSPSTSARVQSDPRFTQVVTQANLKVPDGSKGTPRRTRRASGETTGKENARKGSSSKETTPVRQLGKGEKASNASVTSSGIHQLPQSDEIQHYGHVDSIGSGIKPFSIATTASCLLDRNSSASVSASVVFHQPFTDLQQVQLRAQIFVYGALIQGTVPDEAYMISAYGGPDGGKSIWENAWHAFIERLHGQKSHLNPETPLQSRSAARALDIAIKQNALQTSVGPANSQGTPMIFNTTIPHPSPLWSIPTPGDALQTSGLPRGGILDYQQTLSPLQPHQTPHMRNIAGSYSAWISQSPFTLVASPLNSAFDTSVRPPVLPITEAIQLASSRESSLLQSSGVEHLSSGPIVQNVTSASVFPGISTLLDGKKVAGSSGLQSTGPKSRKRRKNLTPEDIGQNVLHSQPGMESVSAPTVTKNLPTTVHSTNPTTFVSKVSAEKLITSISSTSTDLLTKDAEPRAFLSEETLGKVKEAKAQAEAAAALAAAAVGQSQEMWSLLVEQRNSGLPPDVETKLASAAVAISAAAAIAKAAAAAANVASNAALQAKMMADEAFVSSVTSNPSHCDAISLSETVRGTTTPASILKGGNGSNSSSSILVAAREAARRRIEAASAASKQAENMDAIVKAAELAAEAVSQAGKIVSMGDPLPLSELLATGPEGYWKVSHVSSDLVMVSNDGVREPFHVDSVTDHLRLDPLDKKEYQSSSQGISPTVRETHAEHQGLFGSDAAGVKDPKGQKGQKTYDSAKTIDVVPESESGSISLINMQKEATAEAVEKKSIKEGSHVEVFKEGDGFKEAWFSANVLSLKDGKAYVCYTELALDGVPEKLKEWVALRGEGDVAPKVRIARPITAMPFEGTRKRRRAAMGDYSWSVGDRVDAWMQDSWWEGVVTEKNKKDGTLLTVHFAAQGETSVVRAWHLRASLIWKDGEWTEWSNLGENVLFSHEGDTPQEKRPRIGSPSMDVKGKHKTSKSVSVVESDKPDDTRLLDLSMNEKIFTIGKSIRDEKKPDTLRMIRTGLQKEGSRVVFGVPKPGKKRKFMDVSKQFVADQSIKVNESSDSFNFAKHLKPQGLGFRGWKNTNKIEPKEKQSAVARPKVLKSGKQQSLPGRAVPQKNNSVNAEVSTHGDAVKDHVAKPKDSVTQDESTSGKNNLLVFQSLSHPDRAGEGPILFSSLLPPSDALSSKKNSIGNLKSERANKGKLAPAGGRLGKIEENKVFSGNFVKPTSDVTEPRRSNRRILPTSRLLEGLQSSSIISKIPSASHDKSHKRSASRGNNHG</sequence>
<dbReference type="Pfam" id="PF05641">
    <property type="entry name" value="Agenet"/>
    <property type="match status" value="1"/>
</dbReference>
<feature type="region of interest" description="Disordered" evidence="1">
    <location>
        <begin position="2151"/>
        <end position="2209"/>
    </location>
</feature>
<reference evidence="3 4" key="1">
    <citation type="journal article" date="2020" name="Nat. Commun.">
        <title>Genome of Tripterygium wilfordii and identification of cytochrome P450 involved in triptolide biosynthesis.</title>
        <authorList>
            <person name="Tu L."/>
            <person name="Su P."/>
            <person name="Zhang Z."/>
            <person name="Gao L."/>
            <person name="Wang J."/>
            <person name="Hu T."/>
            <person name="Zhou J."/>
            <person name="Zhang Y."/>
            <person name="Zhao Y."/>
            <person name="Liu Y."/>
            <person name="Song Y."/>
            <person name="Tong Y."/>
            <person name="Lu Y."/>
            <person name="Yang J."/>
            <person name="Xu C."/>
            <person name="Jia M."/>
            <person name="Peters R.J."/>
            <person name="Huang L."/>
            <person name="Gao W."/>
        </authorList>
    </citation>
    <scope>NUCLEOTIDE SEQUENCE [LARGE SCALE GENOMIC DNA]</scope>
    <source>
        <strain evidence="4">cv. XIE 37</strain>
        <tissue evidence="3">Leaf</tissue>
    </source>
</reference>
<comment type="caution">
    <text evidence="3">The sequence shown here is derived from an EMBL/GenBank/DDBJ whole genome shotgun (WGS) entry which is preliminary data.</text>
</comment>
<feature type="compositionally biased region" description="Polar residues" evidence="1">
    <location>
        <begin position="2045"/>
        <end position="2054"/>
    </location>
</feature>
<feature type="domain" description="Agenet" evidence="2">
    <location>
        <begin position="1711"/>
        <end position="1775"/>
    </location>
</feature>
<dbReference type="InterPro" id="IPR055274">
    <property type="entry name" value="SWO1"/>
</dbReference>
<dbReference type="Proteomes" id="UP000593562">
    <property type="component" value="Unassembled WGS sequence"/>
</dbReference>
<feature type="compositionally biased region" description="Basic and acidic residues" evidence="1">
    <location>
        <begin position="911"/>
        <end position="920"/>
    </location>
</feature>
<feature type="region of interest" description="Disordered" evidence="1">
    <location>
        <begin position="1876"/>
        <end position="1910"/>
    </location>
</feature>
<name>A0A7J7CK94_TRIWF</name>
<dbReference type="OrthoDB" id="433924at2759"/>
<feature type="compositionally biased region" description="Low complexity" evidence="1">
    <location>
        <begin position="2182"/>
        <end position="2192"/>
    </location>
</feature>
<protein>
    <recommendedName>
        <fullName evidence="2">Agenet domain-containing protein</fullName>
    </recommendedName>
</protein>
<evidence type="ECO:0000256" key="1">
    <source>
        <dbReference type="SAM" id="MobiDB-lite"/>
    </source>
</evidence>
<dbReference type="CDD" id="cd20403">
    <property type="entry name" value="Tudor_Agenet_FMRP-like_rpt2"/>
    <property type="match status" value="1"/>
</dbReference>
<feature type="region of interest" description="Disordered" evidence="1">
    <location>
        <begin position="1"/>
        <end position="22"/>
    </location>
</feature>
<dbReference type="FunCoup" id="A0A7J7CK94">
    <property type="interactions" value="2423"/>
</dbReference>
<dbReference type="PANTHER" id="PTHR48429:SF1">
    <property type="entry name" value="AGENET DOMAIN-CONTAINING PROTEIN"/>
    <property type="match status" value="1"/>
</dbReference>
<feature type="region of interest" description="Disordered" evidence="1">
    <location>
        <begin position="608"/>
        <end position="641"/>
    </location>
</feature>
<dbReference type="EMBL" id="JAAARO010000016">
    <property type="protein sequence ID" value="KAF5734406.1"/>
    <property type="molecule type" value="Genomic_DNA"/>
</dbReference>
<dbReference type="InParanoid" id="A0A7J7CK94"/>
<dbReference type="SMART" id="SM00743">
    <property type="entry name" value="Agenet"/>
    <property type="match status" value="2"/>
</dbReference>
<dbReference type="InterPro" id="IPR014002">
    <property type="entry name" value="Agenet_dom_plant"/>
</dbReference>
<accession>A0A7J7CK94</accession>
<feature type="region of interest" description="Disordered" evidence="1">
    <location>
        <begin position="2113"/>
        <end position="2138"/>
    </location>
</feature>
<feature type="region of interest" description="Disordered" evidence="1">
    <location>
        <begin position="910"/>
        <end position="1015"/>
    </location>
</feature>
<feature type="compositionally biased region" description="Basic and acidic residues" evidence="1">
    <location>
        <begin position="1877"/>
        <end position="1887"/>
    </location>
</feature>
<feature type="region of interest" description="Disordered" evidence="1">
    <location>
        <begin position="1306"/>
        <end position="1348"/>
    </location>
</feature>
<feature type="compositionally biased region" description="Basic and acidic residues" evidence="1">
    <location>
        <begin position="624"/>
        <end position="633"/>
    </location>
</feature>
<feature type="compositionally biased region" description="Polar residues" evidence="1">
    <location>
        <begin position="987"/>
        <end position="997"/>
    </location>
</feature>
<feature type="compositionally biased region" description="Polar residues" evidence="1">
    <location>
        <begin position="609"/>
        <end position="623"/>
    </location>
</feature>
<gene>
    <name evidence="3" type="ORF">HS088_TW16G00855</name>
</gene>
<feature type="compositionally biased region" description="Polar residues" evidence="1">
    <location>
        <begin position="937"/>
        <end position="958"/>
    </location>
</feature>
<dbReference type="InterPro" id="IPR008395">
    <property type="entry name" value="Agenet-like_dom"/>
</dbReference>
<feature type="domain" description="Agenet" evidence="2">
    <location>
        <begin position="1802"/>
        <end position="1860"/>
    </location>
</feature>
<feature type="compositionally biased region" description="Polar residues" evidence="1">
    <location>
        <begin position="432"/>
        <end position="443"/>
    </location>
</feature>
<keyword evidence="4" id="KW-1185">Reference proteome</keyword>
<evidence type="ECO:0000313" key="4">
    <source>
        <dbReference type="Proteomes" id="UP000593562"/>
    </source>
</evidence>
<feature type="region of interest" description="Disordered" evidence="1">
    <location>
        <begin position="2008"/>
        <end position="2080"/>
    </location>
</feature>